<evidence type="ECO:0000256" key="1">
    <source>
        <dbReference type="SAM" id="MobiDB-lite"/>
    </source>
</evidence>
<feature type="region of interest" description="Disordered" evidence="1">
    <location>
        <begin position="1"/>
        <end position="279"/>
    </location>
</feature>
<feature type="compositionally biased region" description="Polar residues" evidence="1">
    <location>
        <begin position="89"/>
        <end position="102"/>
    </location>
</feature>
<dbReference type="AlphaFoldDB" id="A0A0N4WVW6"/>
<dbReference type="Gene3D" id="2.10.25.10">
    <property type="entry name" value="Laminin"/>
    <property type="match status" value="1"/>
</dbReference>
<feature type="compositionally biased region" description="Low complexity" evidence="1">
    <location>
        <begin position="374"/>
        <end position="383"/>
    </location>
</feature>
<feature type="compositionally biased region" description="Polar residues" evidence="1">
    <location>
        <begin position="156"/>
        <end position="178"/>
    </location>
</feature>
<feature type="compositionally biased region" description="Polar residues" evidence="1">
    <location>
        <begin position="311"/>
        <end position="331"/>
    </location>
</feature>
<feature type="compositionally biased region" description="Low complexity" evidence="1">
    <location>
        <begin position="405"/>
        <end position="419"/>
    </location>
</feature>
<feature type="compositionally biased region" description="Polar residues" evidence="1">
    <location>
        <begin position="18"/>
        <end position="27"/>
    </location>
</feature>
<feature type="compositionally biased region" description="Low complexity" evidence="1">
    <location>
        <begin position="201"/>
        <end position="218"/>
    </location>
</feature>
<accession>A0A0N4WVW6</accession>
<feature type="region of interest" description="Disordered" evidence="1">
    <location>
        <begin position="300"/>
        <end position="437"/>
    </location>
</feature>
<feature type="compositionally biased region" description="Polar residues" evidence="1">
    <location>
        <begin position="109"/>
        <end position="121"/>
    </location>
</feature>
<proteinExistence type="predicted"/>
<feature type="compositionally biased region" description="Polar residues" evidence="1">
    <location>
        <begin position="342"/>
        <end position="361"/>
    </location>
</feature>
<organism evidence="2">
    <name type="scientific">Haemonchus placei</name>
    <name type="common">Barber's pole worm</name>
    <dbReference type="NCBI Taxonomy" id="6290"/>
    <lineage>
        <taxon>Eukaryota</taxon>
        <taxon>Metazoa</taxon>
        <taxon>Ecdysozoa</taxon>
        <taxon>Nematoda</taxon>
        <taxon>Chromadorea</taxon>
        <taxon>Rhabditida</taxon>
        <taxon>Rhabditina</taxon>
        <taxon>Rhabditomorpha</taxon>
        <taxon>Strongyloidea</taxon>
        <taxon>Trichostrongylidae</taxon>
        <taxon>Haemonchus</taxon>
    </lineage>
</organism>
<feature type="compositionally biased region" description="Polar residues" evidence="1">
    <location>
        <begin position="228"/>
        <end position="252"/>
    </location>
</feature>
<sequence>MTKVDGEMNPEQPRPSAAPSTNPTVMATGSTGTSRTTNRPDVPDVQQPSSVTSSVGQPSKTTERNENVKVTVAHTVGPMTKVDGDMNPEQPSSPGAMTTPNPTGLIMRNTMSTPNLPSEVTGSKEKLDFTSRPETTLEHRTPRPDVPDVQEPGPVKQSTKQPTETTKQNENFKVTISPTVGPMTKVDGDMIPEQPHPNVATTRTSTVKPTTSTPSDVTKPQRKHDSTSDTTTAHETSRAPTRSSVRTGTLPTTIGPDIPDVQQPGVVTTPVGQTTKTTKQNENIHVTKPTVVPMIKIDGEMDPGQPHPGNVSPTRATNLPTKTTTTRSGQRSPPPIREQDRQNITTTIMDVLSTTPPTFTTKVPAVTQKERSSPPKSVTTNTTPPSPNPPAASSPQSFTLHTTLPVVSSTAPSTAPSRPITDAPTSSIAPPKPDFTESDIFVDSELHSTTEDDLKVVVESFESTAAPTGEVQVTNRRCTSTDRSMCHELAICEVATGSCRCKDGFAGDGYTNCT</sequence>
<name>A0A0N4WVW6_HAEPC</name>
<feature type="compositionally biased region" description="Polar residues" evidence="1">
    <location>
        <begin position="46"/>
        <end position="60"/>
    </location>
</feature>
<feature type="compositionally biased region" description="Low complexity" evidence="1">
    <location>
        <begin position="28"/>
        <end position="39"/>
    </location>
</feature>
<feature type="compositionally biased region" description="Low complexity" evidence="1">
    <location>
        <begin position="261"/>
        <end position="279"/>
    </location>
</feature>
<feature type="compositionally biased region" description="Basic and acidic residues" evidence="1">
    <location>
        <begin position="122"/>
        <end position="146"/>
    </location>
</feature>
<reference evidence="2" key="1">
    <citation type="submission" date="2017-02" db="UniProtKB">
        <authorList>
            <consortium name="WormBaseParasite"/>
        </authorList>
    </citation>
    <scope>IDENTIFICATION</scope>
</reference>
<dbReference type="WBParaSite" id="HPLM_0001585601-mRNA-1">
    <property type="protein sequence ID" value="HPLM_0001585601-mRNA-1"/>
    <property type="gene ID" value="HPLM_0001585601"/>
</dbReference>
<evidence type="ECO:0000313" key="2">
    <source>
        <dbReference type="WBParaSite" id="HPLM_0001585601-mRNA-1"/>
    </source>
</evidence>
<protein>
    <submittedName>
        <fullName evidence="2">EGF-like domain-containing protein</fullName>
    </submittedName>
</protein>